<feature type="domain" description="N-acetyltransferase" evidence="3">
    <location>
        <begin position="5"/>
        <end position="170"/>
    </location>
</feature>
<keyword evidence="5" id="KW-1185">Reference proteome</keyword>
<dbReference type="SUPFAM" id="SSF55729">
    <property type="entry name" value="Acyl-CoA N-acyltransferases (Nat)"/>
    <property type="match status" value="1"/>
</dbReference>
<sequence length="174" mass="18794">MRAPVGLRRRTPDDLPALVALVAAQQPLTAYPLRWPLPFPVEDFLVRPTERAAWIAELDDVVIGHVAVATPGEDLRPVLDDVVGRGTALVVSVLVVAHDHAGRGVGGLLLDHAVAWIREQGRVPALDVVPTHDRAVGLYRSRGWREVGRLHPEWLPDGRPDLLVMVLGGAGPGV</sequence>
<accession>A0A1H1XSN0</accession>
<dbReference type="CDD" id="cd04301">
    <property type="entry name" value="NAT_SF"/>
    <property type="match status" value="1"/>
</dbReference>
<dbReference type="Pfam" id="PF00583">
    <property type="entry name" value="Acetyltransf_1"/>
    <property type="match status" value="1"/>
</dbReference>
<dbReference type="PROSITE" id="PS51186">
    <property type="entry name" value="GNAT"/>
    <property type="match status" value="1"/>
</dbReference>
<evidence type="ECO:0000256" key="2">
    <source>
        <dbReference type="ARBA" id="ARBA00023315"/>
    </source>
</evidence>
<dbReference type="AlphaFoldDB" id="A0A1H1XSN0"/>
<reference evidence="5" key="1">
    <citation type="submission" date="2016-10" db="EMBL/GenBank/DDBJ databases">
        <authorList>
            <person name="Varghese N."/>
            <person name="Submissions S."/>
        </authorList>
    </citation>
    <scope>NUCLEOTIDE SEQUENCE [LARGE SCALE GENOMIC DNA]</scope>
    <source>
        <strain evidence="5">DSM 22127</strain>
    </source>
</reference>
<evidence type="ECO:0000313" key="4">
    <source>
        <dbReference type="EMBL" id="SDT12235.1"/>
    </source>
</evidence>
<dbReference type="STRING" id="642780.SAMN04488570_3587"/>
<dbReference type="PANTHER" id="PTHR43877">
    <property type="entry name" value="AMINOALKYLPHOSPHONATE N-ACETYLTRANSFERASE-RELATED-RELATED"/>
    <property type="match status" value="1"/>
</dbReference>
<protein>
    <submittedName>
        <fullName evidence="4">Acetyltransferase (GNAT) family protein</fullName>
    </submittedName>
</protein>
<dbReference type="EMBL" id="LT629757">
    <property type="protein sequence ID" value="SDT12235.1"/>
    <property type="molecule type" value="Genomic_DNA"/>
</dbReference>
<dbReference type="GO" id="GO:0016747">
    <property type="term" value="F:acyltransferase activity, transferring groups other than amino-acyl groups"/>
    <property type="evidence" value="ECO:0007669"/>
    <property type="project" value="InterPro"/>
</dbReference>
<dbReference type="InterPro" id="IPR050832">
    <property type="entry name" value="Bact_Acetyltransf"/>
</dbReference>
<organism evidence="4 5">
    <name type="scientific">Nocardioides scoriae</name>
    <dbReference type="NCBI Taxonomy" id="642780"/>
    <lineage>
        <taxon>Bacteria</taxon>
        <taxon>Bacillati</taxon>
        <taxon>Actinomycetota</taxon>
        <taxon>Actinomycetes</taxon>
        <taxon>Propionibacteriales</taxon>
        <taxon>Nocardioidaceae</taxon>
        <taxon>Nocardioides</taxon>
    </lineage>
</organism>
<dbReference type="Gene3D" id="3.40.630.30">
    <property type="match status" value="1"/>
</dbReference>
<dbReference type="InterPro" id="IPR016181">
    <property type="entry name" value="Acyl_CoA_acyltransferase"/>
</dbReference>
<dbReference type="Proteomes" id="UP000198859">
    <property type="component" value="Chromosome I"/>
</dbReference>
<evidence type="ECO:0000256" key="1">
    <source>
        <dbReference type="ARBA" id="ARBA00022679"/>
    </source>
</evidence>
<dbReference type="PANTHER" id="PTHR43877:SF2">
    <property type="entry name" value="AMINOALKYLPHOSPHONATE N-ACETYLTRANSFERASE-RELATED"/>
    <property type="match status" value="1"/>
</dbReference>
<gene>
    <name evidence="4" type="ORF">SAMN04488570_3587</name>
</gene>
<dbReference type="RefSeq" id="WP_197681039.1">
    <property type="nucleotide sequence ID" value="NZ_LT629757.1"/>
</dbReference>
<dbReference type="InterPro" id="IPR000182">
    <property type="entry name" value="GNAT_dom"/>
</dbReference>
<name>A0A1H1XSN0_9ACTN</name>
<keyword evidence="2" id="KW-0012">Acyltransferase</keyword>
<evidence type="ECO:0000313" key="5">
    <source>
        <dbReference type="Proteomes" id="UP000198859"/>
    </source>
</evidence>
<keyword evidence="1 4" id="KW-0808">Transferase</keyword>
<evidence type="ECO:0000259" key="3">
    <source>
        <dbReference type="PROSITE" id="PS51186"/>
    </source>
</evidence>
<proteinExistence type="predicted"/>